<dbReference type="NCBIfam" id="TIGR00254">
    <property type="entry name" value="GGDEF"/>
    <property type="match status" value="1"/>
</dbReference>
<dbReference type="CDD" id="cd01949">
    <property type="entry name" value="GGDEF"/>
    <property type="match status" value="1"/>
</dbReference>
<evidence type="ECO:0000259" key="2">
    <source>
        <dbReference type="PROSITE" id="PS50883"/>
    </source>
</evidence>
<dbReference type="Gene3D" id="6.10.340.10">
    <property type="match status" value="1"/>
</dbReference>
<dbReference type="InterPro" id="IPR000160">
    <property type="entry name" value="GGDEF_dom"/>
</dbReference>
<dbReference type="PANTHER" id="PTHR33121:SF71">
    <property type="entry name" value="OXYGEN SENSOR PROTEIN DOSP"/>
    <property type="match status" value="1"/>
</dbReference>
<gene>
    <name evidence="5" type="ORF">CFH83_05985</name>
</gene>
<keyword evidence="1" id="KW-0472">Membrane</keyword>
<dbReference type="CDD" id="cd06225">
    <property type="entry name" value="HAMP"/>
    <property type="match status" value="1"/>
</dbReference>
<name>A0A2D3WP19_9BACT</name>
<dbReference type="InterPro" id="IPR001633">
    <property type="entry name" value="EAL_dom"/>
</dbReference>
<dbReference type="InterPro" id="IPR035919">
    <property type="entry name" value="EAL_sf"/>
</dbReference>
<dbReference type="PROSITE" id="PS50883">
    <property type="entry name" value="EAL"/>
    <property type="match status" value="1"/>
</dbReference>
<dbReference type="RefSeq" id="WP_303662991.1">
    <property type="nucleotide sequence ID" value="NZ_DLUI01000084.1"/>
</dbReference>
<dbReference type="EMBL" id="DLUI01000084">
    <property type="protein sequence ID" value="DAB38423.1"/>
    <property type="molecule type" value="Genomic_DNA"/>
</dbReference>
<feature type="transmembrane region" description="Helical" evidence="1">
    <location>
        <begin position="177"/>
        <end position="197"/>
    </location>
</feature>
<dbReference type="Gene3D" id="3.30.70.270">
    <property type="match status" value="1"/>
</dbReference>
<dbReference type="SMART" id="SM00267">
    <property type="entry name" value="GGDEF"/>
    <property type="match status" value="1"/>
</dbReference>
<dbReference type="GO" id="GO:0016020">
    <property type="term" value="C:membrane"/>
    <property type="evidence" value="ECO:0007669"/>
    <property type="project" value="InterPro"/>
</dbReference>
<dbReference type="Gene3D" id="3.30.450.290">
    <property type="match status" value="1"/>
</dbReference>
<keyword evidence="1" id="KW-0812">Transmembrane</keyword>
<dbReference type="AlphaFoldDB" id="A0A2D3WP19"/>
<protein>
    <submittedName>
        <fullName evidence="5">Diguanylate cyclase</fullName>
    </submittedName>
</protein>
<dbReference type="GO" id="GO:0071111">
    <property type="term" value="F:cyclic-guanylate-specific phosphodiesterase activity"/>
    <property type="evidence" value="ECO:0007669"/>
    <property type="project" value="InterPro"/>
</dbReference>
<dbReference type="InterPro" id="IPR050706">
    <property type="entry name" value="Cyclic-di-GMP_PDE-like"/>
</dbReference>
<dbReference type="SUPFAM" id="SSF141868">
    <property type="entry name" value="EAL domain-like"/>
    <property type="match status" value="1"/>
</dbReference>
<dbReference type="InterPro" id="IPR029787">
    <property type="entry name" value="Nucleotide_cyclase"/>
</dbReference>
<feature type="transmembrane region" description="Helical" evidence="1">
    <location>
        <begin position="12"/>
        <end position="30"/>
    </location>
</feature>
<reference evidence="5 6" key="1">
    <citation type="journal article" date="2017" name="Front. Microbiol.">
        <title>Comparative Genomic Analysis of the Class Epsilonproteobacteria and Proposed Reclassification to Epsilonbacteraeota (phyl. nov.).</title>
        <authorList>
            <person name="Waite D.W."/>
            <person name="Vanwonterghem I."/>
            <person name="Rinke C."/>
            <person name="Parks D.H."/>
            <person name="Zhang Y."/>
            <person name="Takai K."/>
            <person name="Sievert S.M."/>
            <person name="Simon J."/>
            <person name="Campbell B.J."/>
            <person name="Hanson T.E."/>
            <person name="Woyke T."/>
            <person name="Klotz M.G."/>
            <person name="Hugenholtz P."/>
        </authorList>
    </citation>
    <scope>NUCLEOTIDE SEQUENCE [LARGE SCALE GENOMIC DNA]</scope>
    <source>
        <strain evidence="5">UBA12443</strain>
    </source>
</reference>
<keyword evidence="1" id="KW-1133">Transmembrane helix</keyword>
<dbReference type="SMART" id="SM00304">
    <property type="entry name" value="HAMP"/>
    <property type="match status" value="1"/>
</dbReference>
<evidence type="ECO:0000256" key="1">
    <source>
        <dbReference type="SAM" id="Phobius"/>
    </source>
</evidence>
<proteinExistence type="predicted"/>
<organism evidence="5 6">
    <name type="scientific">Sulfuricurvum kujiense</name>
    <dbReference type="NCBI Taxonomy" id="148813"/>
    <lineage>
        <taxon>Bacteria</taxon>
        <taxon>Pseudomonadati</taxon>
        <taxon>Campylobacterota</taxon>
        <taxon>Epsilonproteobacteria</taxon>
        <taxon>Campylobacterales</taxon>
        <taxon>Sulfurimonadaceae</taxon>
        <taxon>Sulfuricurvum</taxon>
    </lineage>
</organism>
<feature type="domain" description="HAMP" evidence="3">
    <location>
        <begin position="201"/>
        <end position="255"/>
    </location>
</feature>
<comment type="caution">
    <text evidence="5">The sequence shown here is derived from an EMBL/GenBank/DDBJ whole genome shotgun (WGS) entry which is preliminary data.</text>
</comment>
<evidence type="ECO:0000259" key="4">
    <source>
        <dbReference type="PROSITE" id="PS50887"/>
    </source>
</evidence>
<dbReference type="SMART" id="SM00052">
    <property type="entry name" value="EAL"/>
    <property type="match status" value="1"/>
</dbReference>
<feature type="domain" description="EAL" evidence="2">
    <location>
        <begin position="415"/>
        <end position="656"/>
    </location>
</feature>
<dbReference type="CDD" id="cd01948">
    <property type="entry name" value="EAL"/>
    <property type="match status" value="1"/>
</dbReference>
<dbReference type="Pfam" id="PF00990">
    <property type="entry name" value="GGDEF"/>
    <property type="match status" value="1"/>
</dbReference>
<sequence length="656" mass="75853">MPNKTTYTKIAAKIIFITMLVTLIAAYMYGEYMKRDAITNLAHVDAKKTSMLVFETLYSAMQRGWNKDDLEEIITRLNSVDSQMKVNVYRSERVVQLFGEIEKDKIARETDKNIAKAITGEEILNISDAEMIEYYYPVIAKENCLKCHTNVKSGDVLGVIDVSYPIDNLKVPLTEMINFFIVFIVLFSIVIYLSIFIELNQYLIKPIKNFSNMIKNITASQDMRKRIEVNDNIEEIDSIKDVFNSMLDSIEHQFYFDSLTGLENRRRLTEKLEEGQNIFLIIINIDAFQEINDLYGDPAGDLILKEFAQFLKELMIDNEGLYRLHSDEFAHVCNSGMDMDEFKIFVSFLSEKIAQKSFKIDEKSEVSLSATMGISHGSEMLLVNADVALKLAKKTKKNYLIYDASMAMTKEYEKNFDWTKRLKKAIEEDKIVPVFQPIVDTKTEKIVKYEALMRMMDDHGLYIAPIHFLELAKKNKLYHQLTKIMIEKTFKKFEHLPYFVSINISVEDILNKEIYAYILKKLDDSGIGHKIVFEIIESEGIENFDKVFEFIINVKKYGAKISIDDFGTGYSNFEYLMKLKVDYIKIDGSMIKNIDSDKNSQMITKSIVSFAKNMNIKTVAEFVHSKNVFEKVKELDVDYSQGYYFGEPTDTIVSEA</sequence>
<dbReference type="Proteomes" id="UP000228859">
    <property type="component" value="Unassembled WGS sequence"/>
</dbReference>
<dbReference type="PANTHER" id="PTHR33121">
    <property type="entry name" value="CYCLIC DI-GMP PHOSPHODIESTERASE PDEF"/>
    <property type="match status" value="1"/>
</dbReference>
<dbReference type="InterPro" id="IPR043128">
    <property type="entry name" value="Rev_trsase/Diguanyl_cyclase"/>
</dbReference>
<evidence type="ECO:0000313" key="6">
    <source>
        <dbReference type="Proteomes" id="UP000228859"/>
    </source>
</evidence>
<dbReference type="Gene3D" id="3.20.20.450">
    <property type="entry name" value="EAL domain"/>
    <property type="match status" value="1"/>
</dbReference>
<feature type="domain" description="GGDEF" evidence="4">
    <location>
        <begin position="276"/>
        <end position="405"/>
    </location>
</feature>
<dbReference type="PROSITE" id="PS50885">
    <property type="entry name" value="HAMP"/>
    <property type="match status" value="1"/>
</dbReference>
<dbReference type="Pfam" id="PF00563">
    <property type="entry name" value="EAL"/>
    <property type="match status" value="1"/>
</dbReference>
<evidence type="ECO:0000259" key="3">
    <source>
        <dbReference type="PROSITE" id="PS50885"/>
    </source>
</evidence>
<evidence type="ECO:0000313" key="5">
    <source>
        <dbReference type="EMBL" id="DAB38423.1"/>
    </source>
</evidence>
<dbReference type="GO" id="GO:0007165">
    <property type="term" value="P:signal transduction"/>
    <property type="evidence" value="ECO:0007669"/>
    <property type="project" value="InterPro"/>
</dbReference>
<dbReference type="SUPFAM" id="SSF55073">
    <property type="entry name" value="Nucleotide cyclase"/>
    <property type="match status" value="1"/>
</dbReference>
<dbReference type="InterPro" id="IPR003660">
    <property type="entry name" value="HAMP_dom"/>
</dbReference>
<accession>A0A2D3WP19</accession>
<dbReference type="PROSITE" id="PS50887">
    <property type="entry name" value="GGDEF"/>
    <property type="match status" value="1"/>
</dbReference>